<reference evidence="5" key="1">
    <citation type="submission" date="2010-11" db="EMBL/GenBank/DDBJ databases">
        <title>The complete genome of Mahella australiensis DSM 15567.</title>
        <authorList>
            <consortium name="US DOE Joint Genome Institute (JGI-PGF)"/>
            <person name="Lucas S."/>
            <person name="Copeland A."/>
            <person name="Lapidus A."/>
            <person name="Bruce D."/>
            <person name="Goodwin L."/>
            <person name="Pitluck S."/>
            <person name="Kyrpides N."/>
            <person name="Mavromatis K."/>
            <person name="Pagani I."/>
            <person name="Ivanova N."/>
            <person name="Teshima H."/>
            <person name="Brettin T."/>
            <person name="Detter J.C."/>
            <person name="Han C."/>
            <person name="Tapia R."/>
            <person name="Land M."/>
            <person name="Hauser L."/>
            <person name="Markowitz V."/>
            <person name="Cheng J.-F."/>
            <person name="Hugenholtz P."/>
            <person name="Woyke T."/>
            <person name="Wu D."/>
            <person name="Spring S."/>
            <person name="Pukall R."/>
            <person name="Steenblock K."/>
            <person name="Schneider S."/>
            <person name="Klenk H.-P."/>
            <person name="Eisen J.A."/>
        </authorList>
    </citation>
    <scope>NUCLEOTIDE SEQUENCE [LARGE SCALE GENOMIC DNA]</scope>
    <source>
        <strain evidence="5">DSM 15567 / CIP 107919 / 50-1 BON</strain>
    </source>
</reference>
<dbReference type="RefSeq" id="WP_013782435.1">
    <property type="nucleotide sequence ID" value="NC_015520.1"/>
</dbReference>
<dbReference type="OrthoDB" id="1717936at2"/>
<evidence type="ECO:0000313" key="5">
    <source>
        <dbReference type="Proteomes" id="UP000008457"/>
    </source>
</evidence>
<dbReference type="eggNOG" id="COG5283">
    <property type="taxonomic scope" value="Bacteria"/>
</dbReference>
<reference evidence="4 5" key="2">
    <citation type="journal article" date="2011" name="Stand. Genomic Sci.">
        <title>Complete genome sequence of Mahella australiensis type strain (50-1 BON).</title>
        <authorList>
            <person name="Sikorski J."/>
            <person name="Teshima H."/>
            <person name="Nolan M."/>
            <person name="Lucas S."/>
            <person name="Hammon N."/>
            <person name="Deshpande S."/>
            <person name="Cheng J.F."/>
            <person name="Pitluck S."/>
            <person name="Liolios K."/>
            <person name="Pagani I."/>
            <person name="Ivanova N."/>
            <person name="Huntemann M."/>
            <person name="Mavromatis K."/>
            <person name="Ovchinikova G."/>
            <person name="Pati A."/>
            <person name="Tapia R."/>
            <person name="Han C."/>
            <person name="Goodwin L."/>
            <person name="Chen A."/>
            <person name="Palaniappan K."/>
            <person name="Land M."/>
            <person name="Hauser L."/>
            <person name="Ngatchou-Djao O.D."/>
            <person name="Rohde M."/>
            <person name="Pukall R."/>
            <person name="Spring S."/>
            <person name="Abt B."/>
            <person name="Goker M."/>
            <person name="Detter J.C."/>
            <person name="Woyke T."/>
            <person name="Bristow J."/>
            <person name="Markowitz V."/>
            <person name="Hugenholtz P."/>
            <person name="Eisen J.A."/>
            <person name="Kyrpides N.C."/>
            <person name="Klenk H.P."/>
            <person name="Lapidus A."/>
        </authorList>
    </citation>
    <scope>NUCLEOTIDE SEQUENCE [LARGE SCALE GENOMIC DNA]</scope>
    <source>
        <strain evidence="5">DSM 15567 / CIP 107919 / 50-1 BON</strain>
    </source>
</reference>
<dbReference type="eggNOG" id="COG5412">
    <property type="taxonomic scope" value="Bacteria"/>
</dbReference>
<feature type="transmembrane region" description="Helical" evidence="2">
    <location>
        <begin position="425"/>
        <end position="455"/>
    </location>
</feature>
<evidence type="ECO:0000256" key="1">
    <source>
        <dbReference type="ARBA" id="ARBA00022612"/>
    </source>
</evidence>
<dbReference type="HOGENOM" id="CLU_002005_2_1_9"/>
<dbReference type="Pfam" id="PF05017">
    <property type="entry name" value="TMP"/>
    <property type="match status" value="6"/>
</dbReference>
<dbReference type="EMBL" id="CP002360">
    <property type="protein sequence ID" value="AEE98024.1"/>
    <property type="molecule type" value="Genomic_DNA"/>
</dbReference>
<accession>F4A0G3</accession>
<keyword evidence="2" id="KW-1133">Transmembrane helix</keyword>
<evidence type="ECO:0000256" key="2">
    <source>
        <dbReference type="SAM" id="Phobius"/>
    </source>
</evidence>
<keyword evidence="5" id="KW-1185">Reference proteome</keyword>
<dbReference type="InterPro" id="IPR007713">
    <property type="entry name" value="TMP_rpt"/>
</dbReference>
<dbReference type="NCBIfam" id="TIGR01760">
    <property type="entry name" value="tape_meas_TP901"/>
    <property type="match status" value="1"/>
</dbReference>
<dbReference type="PANTHER" id="PTHR37813:SF1">
    <property type="entry name" value="FELS-2 PROPHAGE PROTEIN"/>
    <property type="match status" value="1"/>
</dbReference>
<keyword evidence="1" id="KW-1188">Viral release from host cell</keyword>
<dbReference type="STRING" id="697281.Mahau_2902"/>
<evidence type="ECO:0000313" key="4">
    <source>
        <dbReference type="EMBL" id="AEE98024.1"/>
    </source>
</evidence>
<dbReference type="AlphaFoldDB" id="F4A0G3"/>
<dbReference type="InterPro" id="IPR010090">
    <property type="entry name" value="Phage_tape_meas"/>
</dbReference>
<dbReference type="Proteomes" id="UP000008457">
    <property type="component" value="Chromosome"/>
</dbReference>
<feature type="transmembrane region" description="Helical" evidence="2">
    <location>
        <begin position="392"/>
        <end position="413"/>
    </location>
</feature>
<name>F4A0G3_MAHA5</name>
<organism evidence="4 5">
    <name type="scientific">Mahella australiensis (strain DSM 15567 / CIP 107919 / 50-1 BON)</name>
    <dbReference type="NCBI Taxonomy" id="697281"/>
    <lineage>
        <taxon>Bacteria</taxon>
        <taxon>Bacillati</taxon>
        <taxon>Bacillota</taxon>
        <taxon>Clostridia</taxon>
        <taxon>Thermoanaerobacterales</taxon>
        <taxon>Thermoanaerobacterales Family IV. Incertae Sedis</taxon>
        <taxon>Mahella</taxon>
    </lineage>
</organism>
<dbReference type="PANTHER" id="PTHR37813">
    <property type="entry name" value="FELS-2 PROPHAGE PROTEIN"/>
    <property type="match status" value="1"/>
</dbReference>
<keyword evidence="2" id="KW-0812">Transmembrane</keyword>
<sequence>MAEVGNLQVRLSLKMDEFTKGMQDVAKQMDETEKKFSGFQKVGQKLTDVGKSMTMGITLPIGLAAGASIKAAADFETMGNTFKAVSGATSEQFQQMSELAKQLGNDITLPGTSATDAAAAMTELVKAGVSIDDTFKAAKATLQLSAAAQIDNAEAATIVGQALNSFNLSGDQASTVADLLANSANASAGEITDMAYALQAGGSVASMAGQSIQDFTTAISLMANAGITGSDAGTSLKSMLMALMSPTDAAAKTMQQLGINIYDASGKMLPLPRIVEQFSTKLSGMTEQQRNAALATIFGSDAVRAANTVLMAGSDQWDQMSDAVNKAGGAQEVAGAKMQGTNGAIESLKSTLETLAITIGENLLPAITPLIEKLTDLVNWFGNLPPGVQQTIIAIAGIAAAICPVILVAGQLMTAFSSLSGLMPILSAAFGLLTGPVGIVIAVIAAAIAIGVLLYKNWDEISAWLGKVWNGIKEVATTVWNAIKDFFSNTWNGIKSIASTVWEGIKTVILTPINALKNLLSTVWNAIKNTASNLWNGLKNTASTVWEGIKNVIMTPINSIKDLLSGVWNGITSTASEAWNGLRKAASDIFGKVKDAILSPFRNLHIPLPHFSFSIKHTKIAGINVPYPDVDVNWYKEGAIFTSPSIIGVGEAGAEAVVPLDQLTGIVRDALKQVGGVTNHQNAPLLYIENMSVRNDQDIDKLSQAIYNQNMRVMRAMGRKSI</sequence>
<feature type="domain" description="Phage tail tape measure protein" evidence="3">
    <location>
        <begin position="98"/>
        <end position="299"/>
    </location>
</feature>
<protein>
    <submittedName>
        <fullName evidence="4">Phage tail tape measure protein, TP901 family</fullName>
    </submittedName>
</protein>
<gene>
    <name evidence="4" type="ordered locus">Mahau_2902</name>
</gene>
<dbReference type="Pfam" id="PF10145">
    <property type="entry name" value="PhageMin_Tail"/>
    <property type="match status" value="1"/>
</dbReference>
<dbReference type="Gene3D" id="1.20.120.20">
    <property type="entry name" value="Apolipoprotein"/>
    <property type="match status" value="1"/>
</dbReference>
<proteinExistence type="predicted"/>
<keyword evidence="2" id="KW-0472">Membrane</keyword>
<evidence type="ECO:0000259" key="3">
    <source>
        <dbReference type="Pfam" id="PF10145"/>
    </source>
</evidence>
<dbReference type="KEGG" id="mas:Mahau_2902"/>